<dbReference type="PROSITE" id="PS00687">
    <property type="entry name" value="ALDEHYDE_DEHYDR_GLU"/>
    <property type="match status" value="1"/>
</dbReference>
<dbReference type="Proteomes" id="UP000595823">
    <property type="component" value="Chromosome"/>
</dbReference>
<dbReference type="InterPro" id="IPR016161">
    <property type="entry name" value="Ald_DH/histidinol_DH"/>
</dbReference>
<dbReference type="InterPro" id="IPR016163">
    <property type="entry name" value="Ald_DH_C"/>
</dbReference>
<name>A0A7T7CBP6_9BACI</name>
<feature type="active site" evidence="4">
    <location>
        <position position="285"/>
    </location>
</feature>
<dbReference type="FunFam" id="3.40.309.10:FF:000012">
    <property type="entry name" value="Betaine aldehyde dehydrogenase"/>
    <property type="match status" value="1"/>
</dbReference>
<feature type="active site" evidence="4 5">
    <location>
        <position position="251"/>
    </location>
</feature>
<evidence type="ECO:0000256" key="2">
    <source>
        <dbReference type="ARBA" id="ARBA00023002"/>
    </source>
</evidence>
<comment type="similarity">
    <text evidence="1 3 6">Belongs to the aldehyde dehydrogenase family.</text>
</comment>
<accession>A0A7T7CBP6</accession>
<dbReference type="Gene3D" id="3.40.309.10">
    <property type="entry name" value="Aldehyde Dehydrogenase, Chain A, domain 2"/>
    <property type="match status" value="1"/>
</dbReference>
<gene>
    <name evidence="8" type="ORF">HUG15_11535</name>
</gene>
<dbReference type="InterPro" id="IPR016162">
    <property type="entry name" value="Ald_DH_N"/>
</dbReference>
<dbReference type="InterPro" id="IPR029510">
    <property type="entry name" value="Ald_DH_CS_GLU"/>
</dbReference>
<feature type="domain" description="Aldehyde dehydrogenase" evidence="7">
    <location>
        <begin position="14"/>
        <end position="478"/>
    </location>
</feature>
<dbReference type="GO" id="GO:0016620">
    <property type="term" value="F:oxidoreductase activity, acting on the aldehyde or oxo group of donors, NAD or NADP as acceptor"/>
    <property type="evidence" value="ECO:0007669"/>
    <property type="project" value="InterPro"/>
</dbReference>
<dbReference type="FunFam" id="3.40.605.10:FF:000007">
    <property type="entry name" value="NAD/NADP-dependent betaine aldehyde dehydrogenase"/>
    <property type="match status" value="1"/>
</dbReference>
<evidence type="ECO:0000256" key="6">
    <source>
        <dbReference type="RuleBase" id="RU003345"/>
    </source>
</evidence>
<reference evidence="8 9" key="1">
    <citation type="submission" date="2020-06" db="EMBL/GenBank/DDBJ databases">
        <title>Genomic analysis of Salicibibacter sp. NKC5-3.</title>
        <authorList>
            <person name="Oh Y.J."/>
        </authorList>
    </citation>
    <scope>NUCLEOTIDE SEQUENCE [LARGE SCALE GENOMIC DNA]</scope>
    <source>
        <strain evidence="8 9">NKC5-3</strain>
    </source>
</reference>
<dbReference type="PANTHER" id="PTHR11699">
    <property type="entry name" value="ALDEHYDE DEHYDROGENASE-RELATED"/>
    <property type="match status" value="1"/>
</dbReference>
<evidence type="ECO:0000313" key="8">
    <source>
        <dbReference type="EMBL" id="QQK76127.1"/>
    </source>
</evidence>
<sequence length="492" mass="53599">MLDVSMYIDGEWKWRSAKGDNTRNIFNPATGEVIATAAEGNEDDAQAAITAARKAFDSGPWPDMGVDKRAEYLFKIADNMEEKQQALTQLETMNNGKTFPEASYDVSDAAACFRYYGELIKKSSDQTIDVPDPMQSIITHEPIGVCGLIVPWNFPLLISAWKLAPALAAGNTVILKPAEITPLTAIKLFEIFDAVGLPNGVANLVLGAGDTVGNKLATDHEVDKISFTGGTETGRHIMRAAAGNIKDVSLELGGKSPNIIFADADFETAVDYALYGTFFGAGQVCTAGSRILVEESIHDLFIERLVNRAKNIKVKPGNQTGAEMGPLVSEDHFNNVMSYIEAGQQEGATLRCGGKRLLSPDLENGFFVEPTIFTDVKEDMKIVQEEIFGPVAVVQTFKDEQEAIRLANGTDYGLAGSVFTTDDKKAMRVIKKVRAGITWINAYHAAYNEAPWGGYKQSGIGRGLGTYGLEEFQEVKQINVNLQVEPVNWFSE</sequence>
<keyword evidence="2 3" id="KW-0560">Oxidoreductase</keyword>
<dbReference type="InterPro" id="IPR012394">
    <property type="entry name" value="Aldehyde_DH_NAD(P)"/>
</dbReference>
<evidence type="ECO:0000259" key="7">
    <source>
        <dbReference type="Pfam" id="PF00171"/>
    </source>
</evidence>
<keyword evidence="9" id="KW-1185">Reference proteome</keyword>
<evidence type="ECO:0000256" key="5">
    <source>
        <dbReference type="PROSITE-ProRule" id="PRU10007"/>
    </source>
</evidence>
<organism evidence="8 9">
    <name type="scientific">Salicibibacter cibarius</name>
    <dbReference type="NCBI Taxonomy" id="2743000"/>
    <lineage>
        <taxon>Bacteria</taxon>
        <taxon>Bacillati</taxon>
        <taxon>Bacillota</taxon>
        <taxon>Bacilli</taxon>
        <taxon>Bacillales</taxon>
        <taxon>Bacillaceae</taxon>
        <taxon>Salicibibacter</taxon>
    </lineage>
</organism>
<dbReference type="AlphaFoldDB" id="A0A7T7CBP6"/>
<dbReference type="InterPro" id="IPR015590">
    <property type="entry name" value="Aldehyde_DH_dom"/>
</dbReference>
<dbReference type="SUPFAM" id="SSF53720">
    <property type="entry name" value="ALDH-like"/>
    <property type="match status" value="1"/>
</dbReference>
<dbReference type="GO" id="GO:0006081">
    <property type="term" value="P:aldehyde metabolic process"/>
    <property type="evidence" value="ECO:0007669"/>
    <property type="project" value="InterPro"/>
</dbReference>
<dbReference type="KEGG" id="scia:HUG15_11535"/>
<proteinExistence type="inferred from homology"/>
<dbReference type="Gene3D" id="3.40.605.10">
    <property type="entry name" value="Aldehyde Dehydrogenase, Chain A, domain 1"/>
    <property type="match status" value="1"/>
</dbReference>
<evidence type="ECO:0000256" key="1">
    <source>
        <dbReference type="ARBA" id="ARBA00009986"/>
    </source>
</evidence>
<protein>
    <recommendedName>
        <fullName evidence="3">Aldehyde dehydrogenase</fullName>
    </recommendedName>
</protein>
<dbReference type="RefSeq" id="WP_200128750.1">
    <property type="nucleotide sequence ID" value="NZ_CP054705.1"/>
</dbReference>
<evidence type="ECO:0000256" key="3">
    <source>
        <dbReference type="PIRNR" id="PIRNR036492"/>
    </source>
</evidence>
<dbReference type="EMBL" id="CP054705">
    <property type="protein sequence ID" value="QQK76127.1"/>
    <property type="molecule type" value="Genomic_DNA"/>
</dbReference>
<dbReference type="CDD" id="cd07119">
    <property type="entry name" value="ALDH_BADH-GbsA"/>
    <property type="match status" value="1"/>
</dbReference>
<evidence type="ECO:0000313" key="9">
    <source>
        <dbReference type="Proteomes" id="UP000595823"/>
    </source>
</evidence>
<dbReference type="Pfam" id="PF00171">
    <property type="entry name" value="Aldedh"/>
    <property type="match status" value="1"/>
</dbReference>
<dbReference type="PIRSF" id="PIRSF036492">
    <property type="entry name" value="ALDH"/>
    <property type="match status" value="1"/>
</dbReference>
<evidence type="ECO:0000256" key="4">
    <source>
        <dbReference type="PIRSR" id="PIRSR036492-1"/>
    </source>
</evidence>